<gene>
    <name evidence="1" type="ORF">MNBD_GAMMA19-1540</name>
</gene>
<dbReference type="Gene3D" id="2.40.160.20">
    <property type="match status" value="1"/>
</dbReference>
<reference evidence="1" key="1">
    <citation type="submission" date="2018-06" db="EMBL/GenBank/DDBJ databases">
        <authorList>
            <person name="Zhirakovskaya E."/>
        </authorList>
    </citation>
    <scope>NUCLEOTIDE SEQUENCE</scope>
</reference>
<accession>A0A3B1AXB7</accession>
<sequence length="214" mass="23965">MRIFSISSLNGSLKASLMTLFLFSFCSTQVHAGQPLESLVWKMSVATTAALIVATNPLKARGMTMEIGGGDHVSVVRAGAQWGWNDDLLEVFGWNVSSYWQLDFSRWQSTRDSSQTGVNMTVGFTPMFRFTGKEGYVQPYVDVGVGISLFTVSRFQEHEFGSNFQFADMLGIGANIGKRNQWGFAYKFQHYSNGSVRVPNKGINFHFLTLTYQY</sequence>
<dbReference type="Pfam" id="PF09411">
    <property type="entry name" value="PagL"/>
    <property type="match status" value="1"/>
</dbReference>
<name>A0A3B1AXB7_9ZZZZ</name>
<dbReference type="PIRSF" id="PIRSF029681">
    <property type="entry name" value="PagL"/>
    <property type="match status" value="1"/>
</dbReference>
<dbReference type="InterPro" id="IPR011250">
    <property type="entry name" value="OMP/PagP_B-barrel"/>
</dbReference>
<proteinExistence type="predicted"/>
<evidence type="ECO:0000313" key="1">
    <source>
        <dbReference type="EMBL" id="VAX04323.1"/>
    </source>
</evidence>
<protein>
    <submittedName>
        <fullName evidence="1">Uncharacterized protein</fullName>
    </submittedName>
</protein>
<dbReference type="AlphaFoldDB" id="A0A3B1AXB7"/>
<organism evidence="1">
    <name type="scientific">hydrothermal vent metagenome</name>
    <dbReference type="NCBI Taxonomy" id="652676"/>
    <lineage>
        <taxon>unclassified sequences</taxon>
        <taxon>metagenomes</taxon>
        <taxon>ecological metagenomes</taxon>
    </lineage>
</organism>
<dbReference type="InterPro" id="IPR018550">
    <property type="entry name" value="Lipid-A_deacylase-rel"/>
</dbReference>
<dbReference type="EMBL" id="UOFV01000464">
    <property type="protein sequence ID" value="VAX04323.1"/>
    <property type="molecule type" value="Genomic_DNA"/>
</dbReference>
<dbReference type="SUPFAM" id="SSF56925">
    <property type="entry name" value="OMPA-like"/>
    <property type="match status" value="1"/>
</dbReference>